<dbReference type="SUPFAM" id="SSF54427">
    <property type="entry name" value="NTF2-like"/>
    <property type="match status" value="1"/>
</dbReference>
<evidence type="ECO:0000313" key="1">
    <source>
        <dbReference type="EMBL" id="MBF9132895.1"/>
    </source>
</evidence>
<keyword evidence="2" id="KW-1185">Reference proteome</keyword>
<dbReference type="Proteomes" id="UP000638560">
    <property type="component" value="Unassembled WGS sequence"/>
</dbReference>
<dbReference type="EMBL" id="JADPUN010000253">
    <property type="protein sequence ID" value="MBF9132895.1"/>
    <property type="molecule type" value="Genomic_DNA"/>
</dbReference>
<protein>
    <recommendedName>
        <fullName evidence="3">Nuclear transport factor 2 family protein</fullName>
    </recommendedName>
</protein>
<dbReference type="RefSeq" id="WP_196204415.1">
    <property type="nucleotide sequence ID" value="NZ_JADPUN010000253.1"/>
</dbReference>
<proteinExistence type="predicted"/>
<name>A0ABS0H359_9ACTN</name>
<evidence type="ECO:0008006" key="3">
    <source>
        <dbReference type="Google" id="ProtNLM"/>
    </source>
</evidence>
<gene>
    <name evidence="1" type="ORF">I0C86_28635</name>
</gene>
<accession>A0ABS0H359</accession>
<organism evidence="1 2">
    <name type="scientific">Plantactinospora alkalitolerans</name>
    <dbReference type="NCBI Taxonomy" id="2789879"/>
    <lineage>
        <taxon>Bacteria</taxon>
        <taxon>Bacillati</taxon>
        <taxon>Actinomycetota</taxon>
        <taxon>Actinomycetes</taxon>
        <taxon>Micromonosporales</taxon>
        <taxon>Micromonosporaceae</taxon>
        <taxon>Plantactinospora</taxon>
    </lineage>
</organism>
<sequence length="71" mass="7903">MPGIDPKTLTDRYVAVWSEPDPERRRDGLGFDRLVLEMVPRDGGDVTRVGLEILVLGADGRIASDYQFIEG</sequence>
<reference evidence="1 2" key="1">
    <citation type="submission" date="2020-11" db="EMBL/GenBank/DDBJ databases">
        <title>A novel isolate from a Black sea contaminated sediment with potential to produce alkanes: Plantactinospora alkalitolerans sp. nov.</title>
        <authorList>
            <person name="Carro L."/>
            <person name="Veyisoglu A."/>
            <person name="Guven K."/>
            <person name="Schumann P."/>
            <person name="Klenk H.-P."/>
            <person name="Sahin N."/>
        </authorList>
    </citation>
    <scope>NUCLEOTIDE SEQUENCE [LARGE SCALE GENOMIC DNA]</scope>
    <source>
        <strain evidence="1 2">S1510</strain>
    </source>
</reference>
<evidence type="ECO:0000313" key="2">
    <source>
        <dbReference type="Proteomes" id="UP000638560"/>
    </source>
</evidence>
<dbReference type="InterPro" id="IPR032710">
    <property type="entry name" value="NTF2-like_dom_sf"/>
</dbReference>
<comment type="caution">
    <text evidence="1">The sequence shown here is derived from an EMBL/GenBank/DDBJ whole genome shotgun (WGS) entry which is preliminary data.</text>
</comment>